<evidence type="ECO:0000313" key="3">
    <source>
        <dbReference type="Proteomes" id="UP000664203"/>
    </source>
</evidence>
<accession>A0A8H3FL10</accession>
<evidence type="ECO:0000256" key="1">
    <source>
        <dbReference type="SAM" id="MobiDB-lite"/>
    </source>
</evidence>
<dbReference type="AlphaFoldDB" id="A0A8H3FL10"/>
<dbReference type="Proteomes" id="UP000664203">
    <property type="component" value="Unassembled WGS sequence"/>
</dbReference>
<reference evidence="2" key="1">
    <citation type="submission" date="2021-03" db="EMBL/GenBank/DDBJ databases">
        <authorList>
            <person name="Tagirdzhanova G."/>
        </authorList>
    </citation>
    <scope>NUCLEOTIDE SEQUENCE</scope>
</reference>
<gene>
    <name evidence="2" type="ORF">ALECFALPRED_003208</name>
</gene>
<feature type="region of interest" description="Disordered" evidence="1">
    <location>
        <begin position="1"/>
        <end position="20"/>
    </location>
</feature>
<protein>
    <submittedName>
        <fullName evidence="2">Uncharacterized protein</fullName>
    </submittedName>
</protein>
<dbReference type="EMBL" id="CAJPDR010000206">
    <property type="protein sequence ID" value="CAF9925710.1"/>
    <property type="molecule type" value="Genomic_DNA"/>
</dbReference>
<evidence type="ECO:0000313" key="2">
    <source>
        <dbReference type="EMBL" id="CAF9925710.1"/>
    </source>
</evidence>
<keyword evidence="3" id="KW-1185">Reference proteome</keyword>
<comment type="caution">
    <text evidence="2">The sequence shown here is derived from an EMBL/GenBank/DDBJ whole genome shotgun (WGS) entry which is preliminary data.</text>
</comment>
<proteinExistence type="predicted"/>
<dbReference type="OrthoDB" id="5296889at2759"/>
<name>A0A8H3FL10_9LECA</name>
<organism evidence="2 3">
    <name type="scientific">Alectoria fallacina</name>
    <dbReference type="NCBI Taxonomy" id="1903189"/>
    <lineage>
        <taxon>Eukaryota</taxon>
        <taxon>Fungi</taxon>
        <taxon>Dikarya</taxon>
        <taxon>Ascomycota</taxon>
        <taxon>Pezizomycotina</taxon>
        <taxon>Lecanoromycetes</taxon>
        <taxon>OSLEUM clade</taxon>
        <taxon>Lecanoromycetidae</taxon>
        <taxon>Lecanorales</taxon>
        <taxon>Lecanorineae</taxon>
        <taxon>Parmeliaceae</taxon>
        <taxon>Alectoria</taxon>
    </lineage>
</organism>
<sequence length="235" mass="26041">MAHKRSHSSLDAHASQPNKTARIETISADTDALLSANARIVELEHQVQDLHAFINANRLTRVAPQSIRQHMLTGPGAAKTLADQIKVAASKVSDKLYDKTFNARKTGISSDDMSEAMLPFLDEIEELRKLPDSTAIAFDLVMTLGEYSYGDMNSGGSGYGERPSDQDVDELLVELATERKNIDPSWNFLHVLDTLQERAENLADYGIEDFCARTIDLLSSWQRNPPANKKLTQGQ</sequence>